<dbReference type="RefSeq" id="WP_186919126.1">
    <property type="nucleotide sequence ID" value="NZ_JACOPQ010000006.1"/>
</dbReference>
<evidence type="ECO:0000313" key="1">
    <source>
        <dbReference type="EMBL" id="MBC5737262.1"/>
    </source>
</evidence>
<evidence type="ECO:0000313" key="2">
    <source>
        <dbReference type="Proteomes" id="UP000607645"/>
    </source>
</evidence>
<sequence length="72" mass="8055">MSLYSTDTGCTGTLPCGFMSCLVAEGLLEGTDRDEKRALRQAEEAERAFRTSRGYAHENLVDRLTRKIQNLT</sequence>
<protein>
    <submittedName>
        <fullName evidence="1">Uncharacterized protein</fullName>
    </submittedName>
</protein>
<keyword evidence="2" id="KW-1185">Reference proteome</keyword>
<comment type="caution">
    <text evidence="1">The sequence shown here is derived from an EMBL/GenBank/DDBJ whole genome shotgun (WGS) entry which is preliminary data.</text>
</comment>
<dbReference type="AlphaFoldDB" id="A0A8J6JL48"/>
<dbReference type="EMBL" id="JACOPQ010000006">
    <property type="protein sequence ID" value="MBC5737262.1"/>
    <property type="molecule type" value="Genomic_DNA"/>
</dbReference>
<dbReference type="Proteomes" id="UP000607645">
    <property type="component" value="Unassembled WGS sequence"/>
</dbReference>
<organism evidence="1 2">
    <name type="scientific">Lawsonibacter faecis</name>
    <dbReference type="NCBI Taxonomy" id="2763052"/>
    <lineage>
        <taxon>Bacteria</taxon>
        <taxon>Bacillati</taxon>
        <taxon>Bacillota</taxon>
        <taxon>Clostridia</taxon>
        <taxon>Eubacteriales</taxon>
        <taxon>Oscillospiraceae</taxon>
        <taxon>Lawsonibacter</taxon>
    </lineage>
</organism>
<gene>
    <name evidence="1" type="ORF">H8S62_09595</name>
</gene>
<name>A0A8J6JL48_9FIRM</name>
<accession>A0A8J6JL48</accession>
<reference evidence="1" key="1">
    <citation type="submission" date="2020-08" db="EMBL/GenBank/DDBJ databases">
        <title>Genome public.</title>
        <authorList>
            <person name="Liu C."/>
            <person name="Sun Q."/>
        </authorList>
    </citation>
    <scope>NUCLEOTIDE SEQUENCE</scope>
    <source>
        <strain evidence="1">NSJ-52</strain>
    </source>
</reference>
<proteinExistence type="predicted"/>